<evidence type="ECO:0000313" key="1">
    <source>
        <dbReference type="Proteomes" id="UP000036681"/>
    </source>
</evidence>
<sequence>MEEENICLLPKEANDPLYTRNVDGSIEKLNVEEADRLITNGQVIAVAISRNLWCDVKICKCKHISGYHTSLSKLLCELQGNVWSFHWSVGTNRSWRSRTDFPAVEKIKMFFISHSSALISSFLSDEFTLLFSKKKSFFSCILPWTFI</sequence>
<protein>
    <submittedName>
        <fullName evidence="2">Protein-serine/threonine phosphatase</fullName>
    </submittedName>
</protein>
<evidence type="ECO:0000313" key="2">
    <source>
        <dbReference type="WBParaSite" id="ALUE_0000210601-mRNA-1"/>
    </source>
</evidence>
<name>A0A0M3HKR1_ASCLU</name>
<keyword evidence="1" id="KW-1185">Reference proteome</keyword>
<dbReference type="AlphaFoldDB" id="A0A0M3HKR1"/>
<reference evidence="2" key="1">
    <citation type="submission" date="2017-02" db="UniProtKB">
        <authorList>
            <consortium name="WormBaseParasite"/>
        </authorList>
    </citation>
    <scope>IDENTIFICATION</scope>
</reference>
<dbReference type="Proteomes" id="UP000036681">
    <property type="component" value="Unplaced"/>
</dbReference>
<dbReference type="WBParaSite" id="ALUE_0000210601-mRNA-1">
    <property type="protein sequence ID" value="ALUE_0000210601-mRNA-1"/>
    <property type="gene ID" value="ALUE_0000210601"/>
</dbReference>
<organism evidence="1 2">
    <name type="scientific">Ascaris lumbricoides</name>
    <name type="common">Giant roundworm</name>
    <dbReference type="NCBI Taxonomy" id="6252"/>
    <lineage>
        <taxon>Eukaryota</taxon>
        <taxon>Metazoa</taxon>
        <taxon>Ecdysozoa</taxon>
        <taxon>Nematoda</taxon>
        <taxon>Chromadorea</taxon>
        <taxon>Rhabditida</taxon>
        <taxon>Spirurina</taxon>
        <taxon>Ascaridomorpha</taxon>
        <taxon>Ascaridoidea</taxon>
        <taxon>Ascarididae</taxon>
        <taxon>Ascaris</taxon>
    </lineage>
</organism>
<proteinExistence type="predicted"/>
<accession>A0A0M3HKR1</accession>